<protein>
    <submittedName>
        <fullName evidence="8">Methyltransferase-like protein 23</fullName>
    </submittedName>
</protein>
<dbReference type="PANTHER" id="PTHR14614">
    <property type="entry name" value="HEPATOCELLULAR CARCINOMA-ASSOCIATED ANTIGEN"/>
    <property type="match status" value="1"/>
</dbReference>
<evidence type="ECO:0000256" key="2">
    <source>
        <dbReference type="ARBA" id="ARBA00022679"/>
    </source>
</evidence>
<feature type="compositionally biased region" description="Low complexity" evidence="5">
    <location>
        <begin position="21"/>
        <end position="39"/>
    </location>
</feature>
<gene>
    <name evidence="6" type="primary">101900289</name>
    <name evidence="8" type="synonym">LOC101900289</name>
</gene>
<keyword evidence="3" id="KW-0949">S-adenosyl-L-methionine</keyword>
<dbReference type="InterPro" id="IPR029063">
    <property type="entry name" value="SAM-dependent_MTases_sf"/>
</dbReference>
<reference evidence="8" key="2">
    <citation type="submission" date="2025-04" db="UniProtKB">
        <authorList>
            <consortium name="RefSeq"/>
        </authorList>
    </citation>
    <scope>IDENTIFICATION</scope>
    <source>
        <strain evidence="8">Aabys</strain>
    </source>
</reference>
<organism evidence="6">
    <name type="scientific">Musca domestica</name>
    <name type="common">House fly</name>
    <dbReference type="NCBI Taxonomy" id="7370"/>
    <lineage>
        <taxon>Eukaryota</taxon>
        <taxon>Metazoa</taxon>
        <taxon>Ecdysozoa</taxon>
        <taxon>Arthropoda</taxon>
        <taxon>Hexapoda</taxon>
        <taxon>Insecta</taxon>
        <taxon>Pterygota</taxon>
        <taxon>Neoptera</taxon>
        <taxon>Endopterygota</taxon>
        <taxon>Diptera</taxon>
        <taxon>Brachycera</taxon>
        <taxon>Muscomorpha</taxon>
        <taxon>Muscoidea</taxon>
        <taxon>Muscidae</taxon>
        <taxon>Musca</taxon>
    </lineage>
</organism>
<dbReference type="GO" id="GO:0008168">
    <property type="term" value="F:methyltransferase activity"/>
    <property type="evidence" value="ECO:0007669"/>
    <property type="project" value="UniProtKB-KW"/>
</dbReference>
<evidence type="ECO:0000256" key="4">
    <source>
        <dbReference type="ARBA" id="ARBA00043988"/>
    </source>
</evidence>
<dbReference type="PANTHER" id="PTHR14614:SF164">
    <property type="entry name" value="HISTONE-ARGININE METHYLTRANSFERASE METTL23"/>
    <property type="match status" value="1"/>
</dbReference>
<dbReference type="OrthoDB" id="407325at2759"/>
<dbReference type="Pfam" id="PF10294">
    <property type="entry name" value="Methyltransf_16"/>
    <property type="match status" value="1"/>
</dbReference>
<dbReference type="VEuPathDB" id="VectorBase:MDOA011906"/>
<dbReference type="EnsemblMetazoa" id="MDOA011906-RA">
    <property type="protein sequence ID" value="MDOA011906-PA"/>
    <property type="gene ID" value="MDOA011906"/>
</dbReference>
<dbReference type="RefSeq" id="XP_005191064.1">
    <property type="nucleotide sequence ID" value="XM_005191007.3"/>
</dbReference>
<proteinExistence type="inferred from homology"/>
<comment type="similarity">
    <text evidence="4">Belongs to the methyltransferase superfamily. METTL23 family.</text>
</comment>
<dbReference type="GO" id="GO:0032259">
    <property type="term" value="P:methylation"/>
    <property type="evidence" value="ECO:0007669"/>
    <property type="project" value="UniProtKB-KW"/>
</dbReference>
<evidence type="ECO:0000313" key="6">
    <source>
        <dbReference type="EnsemblMetazoa" id="MDOA011906-PA"/>
    </source>
</evidence>
<dbReference type="GeneID" id="101900289"/>
<evidence type="ECO:0000256" key="5">
    <source>
        <dbReference type="SAM" id="MobiDB-lite"/>
    </source>
</evidence>
<sequence>MTSGRFHINGESAPANSEQHSSNSATATTSAAAATTTTSASSNDINEKIRLFVFTSRETGSSTNLSTLQRDRQSSTGILEELEIKIPELLQSGYSFYTWPCSPILAWFLWERRHSLVGKRILELGAGTGLPGILAAKCGAQVLLSDNSILPKSLQHLRRSCTINNLRPGQDIEVIGLSWGLLLNSLWSLGHLDLIIAADCFYDPCVFEDILVTVSFLLERNPSAKFIFTYQERSADWSIEALLKKWKLCALQINSDDIGKASGVDLLEILGGHTIHLIEVSKEL</sequence>
<dbReference type="InterPro" id="IPR019410">
    <property type="entry name" value="Methyltransf_16"/>
</dbReference>
<dbReference type="AlphaFoldDB" id="A0A1I8N614"/>
<evidence type="ECO:0000313" key="8">
    <source>
        <dbReference type="RefSeq" id="XP_005191064.1"/>
    </source>
</evidence>
<evidence type="ECO:0000256" key="1">
    <source>
        <dbReference type="ARBA" id="ARBA00022603"/>
    </source>
</evidence>
<dbReference type="Gene3D" id="3.40.50.150">
    <property type="entry name" value="Vaccinia Virus protein VP39"/>
    <property type="match status" value="1"/>
</dbReference>
<keyword evidence="7" id="KW-1185">Reference proteome</keyword>
<dbReference type="KEGG" id="mde:101900289"/>
<evidence type="ECO:0000313" key="7">
    <source>
        <dbReference type="Proteomes" id="UP001652621"/>
    </source>
</evidence>
<dbReference type="eggNOG" id="KOG2793">
    <property type="taxonomic scope" value="Eukaryota"/>
</dbReference>
<keyword evidence="1" id="KW-0489">Methyltransferase</keyword>
<dbReference type="VEuPathDB" id="VectorBase:MDOMA2_000636"/>
<dbReference type="STRING" id="7370.A0A1I8N614"/>
<feature type="region of interest" description="Disordered" evidence="5">
    <location>
        <begin position="1"/>
        <end position="39"/>
    </location>
</feature>
<keyword evidence="2" id="KW-0808">Transferase</keyword>
<evidence type="ECO:0000256" key="3">
    <source>
        <dbReference type="ARBA" id="ARBA00022691"/>
    </source>
</evidence>
<name>A0A1I8N614_MUSDO</name>
<dbReference type="SUPFAM" id="SSF53335">
    <property type="entry name" value="S-adenosyl-L-methionine-dependent methyltransferases"/>
    <property type="match status" value="1"/>
</dbReference>
<dbReference type="GO" id="GO:0005737">
    <property type="term" value="C:cytoplasm"/>
    <property type="evidence" value="ECO:0007669"/>
    <property type="project" value="TreeGrafter"/>
</dbReference>
<dbReference type="Proteomes" id="UP001652621">
    <property type="component" value="Unplaced"/>
</dbReference>
<dbReference type="GO" id="GO:0005634">
    <property type="term" value="C:nucleus"/>
    <property type="evidence" value="ECO:0007669"/>
    <property type="project" value="TreeGrafter"/>
</dbReference>
<dbReference type="CDD" id="cd02440">
    <property type="entry name" value="AdoMet_MTases"/>
    <property type="match status" value="1"/>
</dbReference>
<accession>A0A1I8N614</accession>
<reference evidence="6" key="1">
    <citation type="submission" date="2020-05" db="UniProtKB">
        <authorList>
            <consortium name="EnsemblMetazoa"/>
        </authorList>
    </citation>
    <scope>IDENTIFICATION</scope>
    <source>
        <strain evidence="6">Aabys</strain>
    </source>
</reference>